<dbReference type="PANTHER" id="PTHR23503">
    <property type="entry name" value="SOLUTE CARRIER FAMILY 2"/>
    <property type="match status" value="1"/>
</dbReference>
<dbReference type="Pfam" id="PF00083">
    <property type="entry name" value="Sugar_tr"/>
    <property type="match status" value="1"/>
</dbReference>
<dbReference type="InterPro" id="IPR005828">
    <property type="entry name" value="MFS_sugar_transport-like"/>
</dbReference>
<dbReference type="Gene3D" id="1.20.1250.20">
    <property type="entry name" value="MFS general substrate transporter like domains"/>
    <property type="match status" value="1"/>
</dbReference>
<dbReference type="Proteomes" id="UP000681720">
    <property type="component" value="Unassembled WGS sequence"/>
</dbReference>
<evidence type="ECO:0000313" key="7">
    <source>
        <dbReference type="EMBL" id="CAF5026657.1"/>
    </source>
</evidence>
<feature type="non-terminal residue" evidence="7">
    <location>
        <position position="68"/>
    </location>
</feature>
<comment type="caution">
    <text evidence="7">The sequence shown here is derived from an EMBL/GenBank/DDBJ whole genome shotgun (WGS) entry which is preliminary data.</text>
</comment>
<gene>
    <name evidence="7" type="ORF">GIL414_LOCUS58668</name>
</gene>
<dbReference type="InterPro" id="IPR020846">
    <property type="entry name" value="MFS_dom"/>
</dbReference>
<organism evidence="7 8">
    <name type="scientific">Rotaria magnacalcarata</name>
    <dbReference type="NCBI Taxonomy" id="392030"/>
    <lineage>
        <taxon>Eukaryota</taxon>
        <taxon>Metazoa</taxon>
        <taxon>Spiralia</taxon>
        <taxon>Gnathifera</taxon>
        <taxon>Rotifera</taxon>
        <taxon>Eurotatoria</taxon>
        <taxon>Bdelloidea</taxon>
        <taxon>Philodinida</taxon>
        <taxon>Philodinidae</taxon>
        <taxon>Rotaria</taxon>
    </lineage>
</organism>
<evidence type="ECO:0000256" key="5">
    <source>
        <dbReference type="ARBA" id="ARBA00023136"/>
    </source>
</evidence>
<name>A0A8S3DNH1_9BILA</name>
<keyword evidence="4" id="KW-1133">Transmembrane helix</keyword>
<evidence type="ECO:0000256" key="2">
    <source>
        <dbReference type="ARBA" id="ARBA00022448"/>
    </source>
</evidence>
<dbReference type="PROSITE" id="PS50850">
    <property type="entry name" value="MFS"/>
    <property type="match status" value="1"/>
</dbReference>
<evidence type="ECO:0000256" key="4">
    <source>
        <dbReference type="ARBA" id="ARBA00022989"/>
    </source>
</evidence>
<evidence type="ECO:0000313" key="8">
    <source>
        <dbReference type="Proteomes" id="UP000681720"/>
    </source>
</evidence>
<sequence length="68" mass="7069">GMACAVVPPFINEISSQRVRGTAGAGFQLSLTIGILVAQIVGLPFIAGTCERWGWGLSIVFLLPLVGV</sequence>
<evidence type="ECO:0000256" key="3">
    <source>
        <dbReference type="ARBA" id="ARBA00022692"/>
    </source>
</evidence>
<dbReference type="AlphaFoldDB" id="A0A8S3DNH1"/>
<dbReference type="PANTHER" id="PTHR23503:SF8">
    <property type="entry name" value="FACILITATED GLUCOSE TRANSPORTER PROTEIN 1"/>
    <property type="match status" value="1"/>
</dbReference>
<evidence type="ECO:0000256" key="1">
    <source>
        <dbReference type="ARBA" id="ARBA00004141"/>
    </source>
</evidence>
<protein>
    <recommendedName>
        <fullName evidence="6">Major facilitator superfamily (MFS) profile domain-containing protein</fullName>
    </recommendedName>
</protein>
<dbReference type="InterPro" id="IPR036259">
    <property type="entry name" value="MFS_trans_sf"/>
</dbReference>
<proteinExistence type="predicted"/>
<dbReference type="GO" id="GO:0015149">
    <property type="term" value="F:hexose transmembrane transporter activity"/>
    <property type="evidence" value="ECO:0007669"/>
    <property type="project" value="TreeGrafter"/>
</dbReference>
<evidence type="ECO:0000259" key="6">
    <source>
        <dbReference type="PROSITE" id="PS50850"/>
    </source>
</evidence>
<keyword evidence="3" id="KW-0812">Transmembrane</keyword>
<dbReference type="GO" id="GO:0016020">
    <property type="term" value="C:membrane"/>
    <property type="evidence" value="ECO:0007669"/>
    <property type="project" value="UniProtKB-SubCell"/>
</dbReference>
<dbReference type="InterPro" id="IPR045263">
    <property type="entry name" value="GLUT"/>
</dbReference>
<keyword evidence="5" id="KW-0472">Membrane</keyword>
<accession>A0A8S3DNH1</accession>
<dbReference type="SUPFAM" id="SSF103473">
    <property type="entry name" value="MFS general substrate transporter"/>
    <property type="match status" value="1"/>
</dbReference>
<reference evidence="7" key="1">
    <citation type="submission" date="2021-02" db="EMBL/GenBank/DDBJ databases">
        <authorList>
            <person name="Nowell W R."/>
        </authorList>
    </citation>
    <scope>NUCLEOTIDE SEQUENCE</scope>
</reference>
<feature type="non-terminal residue" evidence="7">
    <location>
        <position position="1"/>
    </location>
</feature>
<dbReference type="EMBL" id="CAJOBJ010218003">
    <property type="protein sequence ID" value="CAF5026657.1"/>
    <property type="molecule type" value="Genomic_DNA"/>
</dbReference>
<keyword evidence="2" id="KW-0813">Transport</keyword>
<feature type="domain" description="Major facilitator superfamily (MFS) profile" evidence="6">
    <location>
        <begin position="1"/>
        <end position="68"/>
    </location>
</feature>
<comment type="subcellular location">
    <subcellularLocation>
        <location evidence="1">Membrane</location>
        <topology evidence="1">Multi-pass membrane protein</topology>
    </subcellularLocation>
</comment>